<name>A0A090QX70_NONUL</name>
<dbReference type="Gene3D" id="2.120.10.30">
    <property type="entry name" value="TolB, C-terminal domain"/>
    <property type="match status" value="1"/>
</dbReference>
<gene>
    <name evidence="4" type="ORF">JCM19314_1191</name>
</gene>
<accession>A0A090QX70</accession>
<sequence>MLDLHNEVYSDAGQDGLMGMAIHPDLFSDVTTTVNNYVYLAYTYYDNTDTTGQPRRLRITRFEYDNATSTLIPASRFVLIEGINASNDHNSGRMKIGPDLKIYYTVGDQGHNQFANKCKLVQAQALPTQSQVNSQDWSSYQGKLLRINLDGSIPSDNPKFYPFEVPDGSVANPFSNSPFPDNADTNRPDSDKVRSHIYTYGHRNAQGIIFDSNGTLFQSEHGDRVDDEVNIIVPGKNYGWPLIVGEQDDQGYEQCIKASAPGCNTNDNECPAGSVTHKETDFTLPVDFQGPIATYGSTVSSVPQGGFLSWPTVAPSSIDIYEDNGNFPFSKNIFVPTLKKGAIYRYGVDATNTVNTDLIEFHSSIDRYRDIAISPDGNTIYAVTDSGGSTSGPSGSSFLTIQNPGAVFKFEYQVFPEPSNQVTGFTATDAGLDIVLNWTDVIGTNLADGYAIAISTTSGNFPVIIDGTQPSQDLDIADGSGLVLVNNGLETYTFDDLDENTTYYFQITAYANIGSDIDFLTTQAAPEANATTTISLEPTVIISEVVSTDVNDAYVEIFNYGSSPVDLQSEDFKLAITYDGGSNFNSVSLTGILQPGQYYTIGRAEGSSNPDLVAYSYINGNGNDAYILHTGTSQIVDIYGVVGQNGDGQAWDYNDSRAIRKITVSQASDTWIASEWIIEGITSYNETTDGTGENINFIYDNGWIPYDPSGSSYQATDATIQNGSGLISDMTLFKNVTIDSGADLALSNGGITITENLHNDGSITDLGTSIIMSGTVPQQVNGNDFNINVFIIENETTVNLNLDITELLSIEDVLTVNSNNIITLKSDINGTAFVDEVTGIVNGLFTTERFIPAKRAFRFISSSVNSTGSIYENWQENGSTLGSFGTHITGSITGANGFDITATGSPSLFGYDNINQSWTTPQNTDVTTLVAGSPYRLFVRGDRTTDLSINTAVATNTVLRATGSLKTGAETVTNLSSIAGEFNFVGNPYQAPVDLSQVLGASTNLNSNFVYFWDPTINTRGSYVTVDISNNTSNISSGFNNYLQPNSAFFVTTLNNGSTSLTFEENNKEVNQQALNIFSVPINNSRLKIQLFESTEFAQGSRERDAVILNVNATSSNLVNSRDALKFTNIDENISIKNAGQLLSIENRQSIQDGDNIDLIATNFRSSQYDFNISIEGIITPAYLYDSFLDSYTALSSNGSTTYSFTIDSSIPESVNENRFQIKFSNVTLSNDNFNLVNEISVYPNPTDDHTIHISGLKDEANFKLSNMLGQEIKIDPQSISSIGNTLKINLPITLKKGTYIMNIMDANRLSSHKIILD</sequence>
<dbReference type="Pfam" id="PF18962">
    <property type="entry name" value="Por_Secre_tail"/>
    <property type="match status" value="1"/>
</dbReference>
<dbReference type="Proteomes" id="UP000029226">
    <property type="component" value="Unassembled WGS sequence"/>
</dbReference>
<evidence type="ECO:0000313" key="4">
    <source>
        <dbReference type="EMBL" id="GAL00007.1"/>
    </source>
</evidence>
<dbReference type="SUPFAM" id="SSF49265">
    <property type="entry name" value="Fibronectin type III"/>
    <property type="match status" value="1"/>
</dbReference>
<comment type="caution">
    <text evidence="4">The sequence shown here is derived from an EMBL/GenBank/DDBJ whole genome shotgun (WGS) entry which is preliminary data.</text>
</comment>
<evidence type="ECO:0000259" key="3">
    <source>
        <dbReference type="PROSITE" id="PS51841"/>
    </source>
</evidence>
<dbReference type="InterPro" id="IPR036415">
    <property type="entry name" value="Lamin_tail_dom_sf"/>
</dbReference>
<dbReference type="Gene3D" id="2.60.40.10">
    <property type="entry name" value="Immunoglobulins"/>
    <property type="match status" value="1"/>
</dbReference>
<dbReference type="InterPro" id="IPR001322">
    <property type="entry name" value="Lamin_tail_dom"/>
</dbReference>
<dbReference type="SUPFAM" id="SSF50952">
    <property type="entry name" value="Soluble quinoprotein glucose dehydrogenase"/>
    <property type="match status" value="1"/>
</dbReference>
<reference evidence="4 5" key="1">
    <citation type="journal article" date="2014" name="Genome Announc.">
        <title>Draft Genome Sequences of Marine Flavobacterium Nonlabens Strains NR17, NR24, NR27, NR32, NR33, and Ara13.</title>
        <authorList>
            <person name="Nakanishi M."/>
            <person name="Meirelles P."/>
            <person name="Suzuki R."/>
            <person name="Takatani N."/>
            <person name="Mino S."/>
            <person name="Suda W."/>
            <person name="Oshima K."/>
            <person name="Hattori M."/>
            <person name="Ohkuma M."/>
            <person name="Hosokawa M."/>
            <person name="Miyashita K."/>
            <person name="Thompson F.L."/>
            <person name="Niwa A."/>
            <person name="Sawabe T."/>
            <person name="Sawabe T."/>
        </authorList>
    </citation>
    <scope>NUCLEOTIDE SEQUENCE [LARGE SCALE GENOMIC DNA]</scope>
    <source>
        <strain evidence="5">JCM19314</strain>
    </source>
</reference>
<evidence type="ECO:0000256" key="2">
    <source>
        <dbReference type="SAM" id="MobiDB-lite"/>
    </source>
</evidence>
<dbReference type="InterPro" id="IPR013783">
    <property type="entry name" value="Ig-like_fold"/>
</dbReference>
<dbReference type="InterPro" id="IPR036116">
    <property type="entry name" value="FN3_sf"/>
</dbReference>
<protein>
    <recommendedName>
        <fullName evidence="3">LTD domain-containing protein</fullName>
    </recommendedName>
</protein>
<dbReference type="InterPro" id="IPR012938">
    <property type="entry name" value="Glc/Sorbosone_DH"/>
</dbReference>
<feature type="region of interest" description="Disordered" evidence="2">
    <location>
        <begin position="172"/>
        <end position="191"/>
    </location>
</feature>
<evidence type="ECO:0000313" key="5">
    <source>
        <dbReference type="Proteomes" id="UP000029226"/>
    </source>
</evidence>
<dbReference type="InterPro" id="IPR011042">
    <property type="entry name" value="6-blade_b-propeller_TolB-like"/>
</dbReference>
<dbReference type="PROSITE" id="PS51841">
    <property type="entry name" value="LTD"/>
    <property type="match status" value="1"/>
</dbReference>
<dbReference type="Pfam" id="PF07995">
    <property type="entry name" value="GSDH"/>
    <property type="match status" value="2"/>
</dbReference>
<keyword evidence="1" id="KW-0732">Signal</keyword>
<evidence type="ECO:0000256" key="1">
    <source>
        <dbReference type="ARBA" id="ARBA00022729"/>
    </source>
</evidence>
<dbReference type="NCBIfam" id="TIGR04183">
    <property type="entry name" value="Por_Secre_tail"/>
    <property type="match status" value="1"/>
</dbReference>
<dbReference type="SUPFAM" id="SSF74853">
    <property type="entry name" value="Lamin A/C globular tail domain"/>
    <property type="match status" value="1"/>
</dbReference>
<dbReference type="PANTHER" id="PTHR19328">
    <property type="entry name" value="HEDGEHOG-INTERACTING PROTEIN"/>
    <property type="match status" value="1"/>
</dbReference>
<dbReference type="EMBL" id="BBMM01000003">
    <property type="protein sequence ID" value="GAL00007.1"/>
    <property type="molecule type" value="Genomic_DNA"/>
</dbReference>
<feature type="domain" description="LTD" evidence="3">
    <location>
        <begin position="522"/>
        <end position="643"/>
    </location>
</feature>
<dbReference type="PANTHER" id="PTHR19328:SF13">
    <property type="entry name" value="HIPL1 PROTEIN"/>
    <property type="match status" value="1"/>
</dbReference>
<dbReference type="Pfam" id="PF00932">
    <property type="entry name" value="LTD"/>
    <property type="match status" value="1"/>
</dbReference>
<feature type="compositionally biased region" description="Polar residues" evidence="2">
    <location>
        <begin position="172"/>
        <end position="183"/>
    </location>
</feature>
<dbReference type="InterPro" id="IPR026444">
    <property type="entry name" value="Secre_tail"/>
</dbReference>
<organism evidence="4 5">
    <name type="scientific">Nonlabens ulvanivorans</name>
    <name type="common">Persicivirga ulvanivorans</name>
    <dbReference type="NCBI Taxonomy" id="906888"/>
    <lineage>
        <taxon>Bacteria</taxon>
        <taxon>Pseudomonadati</taxon>
        <taxon>Bacteroidota</taxon>
        <taxon>Flavobacteriia</taxon>
        <taxon>Flavobacteriales</taxon>
        <taxon>Flavobacteriaceae</taxon>
        <taxon>Nonlabens</taxon>
    </lineage>
</organism>
<dbReference type="InterPro" id="IPR011041">
    <property type="entry name" value="Quinoprot_gluc/sorb_DH_b-prop"/>
</dbReference>
<proteinExistence type="predicted"/>